<proteinExistence type="predicted"/>
<reference evidence="2" key="1">
    <citation type="submission" date="2020-05" db="EMBL/GenBank/DDBJ databases">
        <title>Phylogenomic resolution of chytrid fungi.</title>
        <authorList>
            <person name="Stajich J.E."/>
            <person name="Amses K."/>
            <person name="Simmons R."/>
            <person name="Seto K."/>
            <person name="Myers J."/>
            <person name="Bonds A."/>
            <person name="Quandt C.A."/>
            <person name="Barry K."/>
            <person name="Liu P."/>
            <person name="Grigoriev I."/>
            <person name="Longcore J.E."/>
            <person name="James T.Y."/>
        </authorList>
    </citation>
    <scope>NUCLEOTIDE SEQUENCE</scope>
    <source>
        <strain evidence="2">JEL0476</strain>
    </source>
</reference>
<organism evidence="2 3">
    <name type="scientific">Clydaea vesicula</name>
    <dbReference type="NCBI Taxonomy" id="447962"/>
    <lineage>
        <taxon>Eukaryota</taxon>
        <taxon>Fungi</taxon>
        <taxon>Fungi incertae sedis</taxon>
        <taxon>Chytridiomycota</taxon>
        <taxon>Chytridiomycota incertae sedis</taxon>
        <taxon>Chytridiomycetes</taxon>
        <taxon>Lobulomycetales</taxon>
        <taxon>Lobulomycetaceae</taxon>
        <taxon>Clydaea</taxon>
    </lineage>
</organism>
<evidence type="ECO:0000256" key="1">
    <source>
        <dbReference type="SAM" id="SignalP"/>
    </source>
</evidence>
<feature type="chain" id="PRO_5042170676" evidence="1">
    <location>
        <begin position="19"/>
        <end position="186"/>
    </location>
</feature>
<sequence length="186" mass="19233">MKFNTQIVFAALASVALTQEPGLPGLPGAVSPIPVLETAPQDCPPEVFTELVAANTPFVEPTAPINDTDPQALFQSIKLPPSIQKLSFAAVGETPILLVEFTNGTSCSTSQDAFLAQVAAFEAANGSVNTTAATNNVTTTLPILPTSSIQTTFAAPTATEVKATSGALRNFGSLSLLALSSLTYFF</sequence>
<feature type="non-terminal residue" evidence="2">
    <location>
        <position position="186"/>
    </location>
</feature>
<comment type="caution">
    <text evidence="2">The sequence shown here is derived from an EMBL/GenBank/DDBJ whole genome shotgun (WGS) entry which is preliminary data.</text>
</comment>
<keyword evidence="3" id="KW-1185">Reference proteome</keyword>
<accession>A0AAD5Y035</accession>
<dbReference type="AlphaFoldDB" id="A0AAD5Y035"/>
<dbReference type="EMBL" id="JADGJW010000249">
    <property type="protein sequence ID" value="KAJ3221142.1"/>
    <property type="molecule type" value="Genomic_DNA"/>
</dbReference>
<evidence type="ECO:0000313" key="2">
    <source>
        <dbReference type="EMBL" id="KAJ3221142.1"/>
    </source>
</evidence>
<gene>
    <name evidence="2" type="ORF">HK099_003738</name>
</gene>
<protein>
    <submittedName>
        <fullName evidence="2">Uncharacterized protein</fullName>
    </submittedName>
</protein>
<dbReference type="Proteomes" id="UP001211065">
    <property type="component" value="Unassembled WGS sequence"/>
</dbReference>
<name>A0AAD5Y035_9FUNG</name>
<feature type="signal peptide" evidence="1">
    <location>
        <begin position="1"/>
        <end position="18"/>
    </location>
</feature>
<evidence type="ECO:0000313" key="3">
    <source>
        <dbReference type="Proteomes" id="UP001211065"/>
    </source>
</evidence>
<keyword evidence="1" id="KW-0732">Signal</keyword>